<name>A0A9X1IPX2_9SPHN</name>
<dbReference type="Pfam" id="PF07589">
    <property type="entry name" value="PEP-CTERM"/>
    <property type="match status" value="1"/>
</dbReference>
<dbReference type="AlphaFoldDB" id="A0A9X1IPX2"/>
<evidence type="ECO:0000313" key="3">
    <source>
        <dbReference type="Proteomes" id="UP001138757"/>
    </source>
</evidence>
<sequence>MPELFGKYVFGDQVSGNIWAIGYANGAFVGSKSLLGNLPSLVGFGETVDGEIVATRYSFGSTALYRLGSDGVRPAVPEPASWALLIAGFAMAGGMLRRRPVYQAARRLV</sequence>
<accession>A0A9X1IPX2</accession>
<keyword evidence="3" id="KW-1185">Reference proteome</keyword>
<evidence type="ECO:0000259" key="1">
    <source>
        <dbReference type="Pfam" id="PF07589"/>
    </source>
</evidence>
<organism evidence="2 3">
    <name type="scientific">Sphingobium nicotianae</name>
    <dbReference type="NCBI Taxonomy" id="2782607"/>
    <lineage>
        <taxon>Bacteria</taxon>
        <taxon>Pseudomonadati</taxon>
        <taxon>Pseudomonadota</taxon>
        <taxon>Alphaproteobacteria</taxon>
        <taxon>Sphingomonadales</taxon>
        <taxon>Sphingomonadaceae</taxon>
        <taxon>Sphingobium</taxon>
    </lineage>
</organism>
<reference evidence="2" key="1">
    <citation type="submission" date="2021-05" db="EMBL/GenBank/DDBJ databases">
        <title>Genome of Sphingobium sp. strain.</title>
        <authorList>
            <person name="Fan R."/>
        </authorList>
    </citation>
    <scope>NUCLEOTIDE SEQUENCE</scope>
    <source>
        <strain evidence="2">H33</strain>
    </source>
</reference>
<dbReference type="Proteomes" id="UP001138757">
    <property type="component" value="Unassembled WGS sequence"/>
</dbReference>
<dbReference type="InterPro" id="IPR013424">
    <property type="entry name" value="Ice-binding_C"/>
</dbReference>
<evidence type="ECO:0000313" key="2">
    <source>
        <dbReference type="EMBL" id="MBT2186388.1"/>
    </source>
</evidence>
<comment type="caution">
    <text evidence="2">The sequence shown here is derived from an EMBL/GenBank/DDBJ whole genome shotgun (WGS) entry which is preliminary data.</text>
</comment>
<protein>
    <submittedName>
        <fullName evidence="2">PEPxxWA-CTERM sorting domain-containing protein</fullName>
    </submittedName>
</protein>
<feature type="domain" description="Ice-binding protein C-terminal" evidence="1">
    <location>
        <begin position="75"/>
        <end position="99"/>
    </location>
</feature>
<dbReference type="NCBIfam" id="NF035944">
    <property type="entry name" value="PEPxxWA-CTERM"/>
    <property type="match status" value="1"/>
</dbReference>
<dbReference type="EMBL" id="JAHGAW010000003">
    <property type="protein sequence ID" value="MBT2186388.1"/>
    <property type="molecule type" value="Genomic_DNA"/>
</dbReference>
<proteinExistence type="predicted"/>
<gene>
    <name evidence="2" type="ORF">KK488_05445</name>
</gene>
<dbReference type="NCBIfam" id="TIGR02595">
    <property type="entry name" value="PEP_CTERM"/>
    <property type="match status" value="1"/>
</dbReference>